<protein>
    <submittedName>
        <fullName evidence="2">DUF3347 domain-containing protein</fullName>
    </submittedName>
</protein>
<evidence type="ECO:0000259" key="1">
    <source>
        <dbReference type="Pfam" id="PF11827"/>
    </source>
</evidence>
<reference evidence="2 3" key="1">
    <citation type="submission" date="2020-09" db="EMBL/GenBank/DDBJ databases">
        <title>Genome seq and assembly of Chryseobacterium sp.</title>
        <authorList>
            <person name="Chhetri G."/>
        </authorList>
    </citation>
    <scope>NUCLEOTIDE SEQUENCE [LARGE SCALE GENOMIC DNA]</scope>
    <source>
        <strain evidence="2 3">GCR10</strain>
    </source>
</reference>
<comment type="caution">
    <text evidence="2">The sequence shown here is derived from an EMBL/GenBank/DDBJ whole genome shotgun (WGS) entry which is preliminary data.</text>
</comment>
<feature type="domain" description="DUF3347" evidence="1">
    <location>
        <begin position="30"/>
        <end position="112"/>
    </location>
</feature>
<sequence>MKTKFLFLGLAFSSALFLGQAKKNAQVSKLYQNYITVKNALASDSSAEAATAASDFLKTISSVESKTLSAATLSQLKNNAKLISTSKDIKIQREKFENISDQMIVISRTYKLADKTVYLQYCPMADAGWLSNESKIINPYYGSSMLSCGKVQQEIK</sequence>
<evidence type="ECO:0000313" key="2">
    <source>
        <dbReference type="EMBL" id="MBD8081674.1"/>
    </source>
</evidence>
<proteinExistence type="predicted"/>
<keyword evidence="3" id="KW-1185">Reference proteome</keyword>
<dbReference type="RefSeq" id="WP_191735421.1">
    <property type="nucleotide sequence ID" value="NZ_JACYFS010000001.1"/>
</dbReference>
<dbReference type="Proteomes" id="UP000637299">
    <property type="component" value="Unassembled WGS sequence"/>
</dbReference>
<organism evidence="2 3">
    <name type="scientific">Chryseobacterium caseinilyticum</name>
    <dbReference type="NCBI Taxonomy" id="2771428"/>
    <lineage>
        <taxon>Bacteria</taxon>
        <taxon>Pseudomonadati</taxon>
        <taxon>Bacteroidota</taxon>
        <taxon>Flavobacteriia</taxon>
        <taxon>Flavobacteriales</taxon>
        <taxon>Weeksellaceae</taxon>
        <taxon>Chryseobacterium group</taxon>
        <taxon>Chryseobacterium</taxon>
    </lineage>
</organism>
<accession>A0ABR8Z9A8</accession>
<name>A0ABR8Z9A8_9FLAO</name>
<gene>
    <name evidence="2" type="ORF">IC610_04455</name>
</gene>
<dbReference type="InterPro" id="IPR021782">
    <property type="entry name" value="DUF3347"/>
</dbReference>
<dbReference type="Pfam" id="PF11827">
    <property type="entry name" value="DUF3347"/>
    <property type="match status" value="1"/>
</dbReference>
<evidence type="ECO:0000313" key="3">
    <source>
        <dbReference type="Proteomes" id="UP000637299"/>
    </source>
</evidence>
<dbReference type="EMBL" id="JACYFS010000001">
    <property type="protein sequence ID" value="MBD8081674.1"/>
    <property type="molecule type" value="Genomic_DNA"/>
</dbReference>